<keyword evidence="1" id="KW-1133">Transmembrane helix</keyword>
<keyword evidence="1" id="KW-0812">Transmembrane</keyword>
<feature type="transmembrane region" description="Helical" evidence="1">
    <location>
        <begin position="76"/>
        <end position="98"/>
    </location>
</feature>
<dbReference type="AlphaFoldDB" id="A0A538SWT2"/>
<organism evidence="2 3">
    <name type="scientific">Eiseniibacteriota bacterium</name>
    <dbReference type="NCBI Taxonomy" id="2212470"/>
    <lineage>
        <taxon>Bacteria</taxon>
        <taxon>Candidatus Eiseniibacteriota</taxon>
    </lineage>
</organism>
<comment type="caution">
    <text evidence="2">The sequence shown here is derived from an EMBL/GenBank/DDBJ whole genome shotgun (WGS) entry which is preliminary data.</text>
</comment>
<keyword evidence="1" id="KW-0472">Membrane</keyword>
<dbReference type="EMBL" id="VBOV01000242">
    <property type="protein sequence ID" value="TMQ55812.1"/>
    <property type="molecule type" value="Genomic_DNA"/>
</dbReference>
<feature type="transmembrane region" description="Helical" evidence="1">
    <location>
        <begin position="104"/>
        <end position="125"/>
    </location>
</feature>
<proteinExistence type="predicted"/>
<evidence type="ECO:0008006" key="4">
    <source>
        <dbReference type="Google" id="ProtNLM"/>
    </source>
</evidence>
<reference evidence="2 3" key="1">
    <citation type="journal article" date="2019" name="Nat. Microbiol.">
        <title>Mediterranean grassland soil C-N compound turnover is dependent on rainfall and depth, and is mediated by genomically divergent microorganisms.</title>
        <authorList>
            <person name="Diamond S."/>
            <person name="Andeer P.F."/>
            <person name="Li Z."/>
            <person name="Crits-Christoph A."/>
            <person name="Burstein D."/>
            <person name="Anantharaman K."/>
            <person name="Lane K.R."/>
            <person name="Thomas B.C."/>
            <person name="Pan C."/>
            <person name="Northen T.R."/>
            <person name="Banfield J.F."/>
        </authorList>
    </citation>
    <scope>NUCLEOTIDE SEQUENCE [LARGE SCALE GENOMIC DNA]</scope>
    <source>
        <strain evidence="2">WS_5</strain>
    </source>
</reference>
<feature type="transmembrane region" description="Helical" evidence="1">
    <location>
        <begin position="45"/>
        <end position="64"/>
    </location>
</feature>
<feature type="non-terminal residue" evidence="2">
    <location>
        <position position="174"/>
    </location>
</feature>
<sequence>MAPAPTDTRSAVLAATVAAAAGIAFQVGSKATRDALFLFSFGARALPVMVMATALLAIAFAFLSARALTAWGPGRVIPAAFAGSGVLILIEWGISFWFPRAATVLVYLHCGCLGGLLISGLWSMVNERFDPRTVKLDLGSLTVWGTLGGAFGGLIAARVGQTLPATAMLPILAA</sequence>
<evidence type="ECO:0000313" key="3">
    <source>
        <dbReference type="Proteomes" id="UP000320913"/>
    </source>
</evidence>
<accession>A0A538SWT2</accession>
<protein>
    <recommendedName>
        <fullName evidence="4">Spermidine synthase</fullName>
    </recommendedName>
</protein>
<dbReference type="InterPro" id="IPR036259">
    <property type="entry name" value="MFS_trans_sf"/>
</dbReference>
<dbReference type="SUPFAM" id="SSF103473">
    <property type="entry name" value="MFS general substrate transporter"/>
    <property type="match status" value="1"/>
</dbReference>
<name>A0A538SWT2_UNCEI</name>
<gene>
    <name evidence="2" type="ORF">E6K75_09115</name>
</gene>
<dbReference type="Proteomes" id="UP000320913">
    <property type="component" value="Unassembled WGS sequence"/>
</dbReference>
<evidence type="ECO:0000256" key="1">
    <source>
        <dbReference type="SAM" id="Phobius"/>
    </source>
</evidence>
<evidence type="ECO:0000313" key="2">
    <source>
        <dbReference type="EMBL" id="TMQ55812.1"/>
    </source>
</evidence>